<comment type="caution">
    <text evidence="1">The sequence shown here is derived from an EMBL/GenBank/DDBJ whole genome shotgun (WGS) entry which is preliminary data.</text>
</comment>
<accession>A0A9Q1JYG1</accession>
<reference evidence="1" key="1">
    <citation type="submission" date="2022-04" db="EMBL/GenBank/DDBJ databases">
        <title>Carnegiea gigantea Genome sequencing and assembly v2.</title>
        <authorList>
            <person name="Copetti D."/>
            <person name="Sanderson M.J."/>
            <person name="Burquez A."/>
            <person name="Wojciechowski M.F."/>
        </authorList>
    </citation>
    <scope>NUCLEOTIDE SEQUENCE</scope>
    <source>
        <strain evidence="1">SGP5-SGP5p</strain>
        <tissue evidence="1">Aerial part</tissue>
    </source>
</reference>
<dbReference type="AlphaFoldDB" id="A0A9Q1JYG1"/>
<proteinExistence type="predicted"/>
<name>A0A9Q1JYG1_9CARY</name>
<evidence type="ECO:0000313" key="2">
    <source>
        <dbReference type="Proteomes" id="UP001153076"/>
    </source>
</evidence>
<dbReference type="EMBL" id="JAKOGI010000542">
    <property type="protein sequence ID" value="KAJ8433418.1"/>
    <property type="molecule type" value="Genomic_DNA"/>
</dbReference>
<protein>
    <submittedName>
        <fullName evidence="1">Uncharacterized protein</fullName>
    </submittedName>
</protein>
<organism evidence="1 2">
    <name type="scientific">Carnegiea gigantea</name>
    <dbReference type="NCBI Taxonomy" id="171969"/>
    <lineage>
        <taxon>Eukaryota</taxon>
        <taxon>Viridiplantae</taxon>
        <taxon>Streptophyta</taxon>
        <taxon>Embryophyta</taxon>
        <taxon>Tracheophyta</taxon>
        <taxon>Spermatophyta</taxon>
        <taxon>Magnoliopsida</taxon>
        <taxon>eudicotyledons</taxon>
        <taxon>Gunneridae</taxon>
        <taxon>Pentapetalae</taxon>
        <taxon>Caryophyllales</taxon>
        <taxon>Cactineae</taxon>
        <taxon>Cactaceae</taxon>
        <taxon>Cactoideae</taxon>
        <taxon>Echinocereeae</taxon>
        <taxon>Carnegiea</taxon>
    </lineage>
</organism>
<keyword evidence="2" id="KW-1185">Reference proteome</keyword>
<sequence>MKLQRISVCHGEEGQSLREGSRSGNSYISEEVAGDIDDNVSLAEEDDVDLHNVLDEGRGRYRRHTAGGDEVVSGDGPRVGVLVGADPILDGRVTLDIVVDLVSRLRPLHVEAIKGTISKHILQYCAFGLRRKLTLTIVKRWVPCRRAFSDRDKEFDGEEVSGDLGRMGSERLAEIVVAKIGKWKCQKE</sequence>
<dbReference type="Proteomes" id="UP001153076">
    <property type="component" value="Unassembled WGS sequence"/>
</dbReference>
<gene>
    <name evidence="1" type="ORF">Cgig2_026682</name>
</gene>
<evidence type="ECO:0000313" key="1">
    <source>
        <dbReference type="EMBL" id="KAJ8433418.1"/>
    </source>
</evidence>